<keyword evidence="1" id="KW-1133">Transmembrane helix</keyword>
<dbReference type="AlphaFoldDB" id="A0A0R1M0G5"/>
<feature type="transmembrane region" description="Helical" evidence="1">
    <location>
        <begin position="431"/>
        <end position="450"/>
    </location>
</feature>
<keyword evidence="1" id="KW-0472">Membrane</keyword>
<feature type="transmembrane region" description="Helical" evidence="1">
    <location>
        <begin position="79"/>
        <end position="97"/>
    </location>
</feature>
<dbReference type="RefSeq" id="WP_083478767.1">
    <property type="nucleotide sequence ID" value="NZ_AZEF01000027.1"/>
</dbReference>
<feature type="transmembrane region" description="Helical" evidence="1">
    <location>
        <begin position="354"/>
        <end position="371"/>
    </location>
</feature>
<dbReference type="InterPro" id="IPR018580">
    <property type="entry name" value="Uncharacterised_YfhO"/>
</dbReference>
<protein>
    <submittedName>
        <fullName evidence="2">Integral membrane protein</fullName>
    </submittedName>
</protein>
<feature type="transmembrane region" description="Helical" evidence="1">
    <location>
        <begin position="182"/>
        <end position="209"/>
    </location>
</feature>
<accession>A0A0R1M0G5</accession>
<gene>
    <name evidence="2" type="ORF">FC81_GL001228</name>
</gene>
<evidence type="ECO:0000256" key="1">
    <source>
        <dbReference type="SAM" id="Phobius"/>
    </source>
</evidence>
<reference evidence="2 3" key="1">
    <citation type="journal article" date="2015" name="Genome Announc.">
        <title>Expanding the biotechnology potential of lactobacilli through comparative genomics of 213 strains and associated genera.</title>
        <authorList>
            <person name="Sun Z."/>
            <person name="Harris H.M."/>
            <person name="McCann A."/>
            <person name="Guo C."/>
            <person name="Argimon S."/>
            <person name="Zhang W."/>
            <person name="Yang X."/>
            <person name="Jeffery I.B."/>
            <person name="Cooney J.C."/>
            <person name="Kagawa T.F."/>
            <person name="Liu W."/>
            <person name="Song Y."/>
            <person name="Salvetti E."/>
            <person name="Wrobel A."/>
            <person name="Rasinkangas P."/>
            <person name="Parkhill J."/>
            <person name="Rea M.C."/>
            <person name="O'Sullivan O."/>
            <person name="Ritari J."/>
            <person name="Douillard F.P."/>
            <person name="Paul Ross R."/>
            <person name="Yang R."/>
            <person name="Briner A.E."/>
            <person name="Felis G.E."/>
            <person name="de Vos W.M."/>
            <person name="Barrangou R."/>
            <person name="Klaenhammer T.R."/>
            <person name="Caufield P.W."/>
            <person name="Cui Y."/>
            <person name="Zhang H."/>
            <person name="O'Toole P.W."/>
        </authorList>
    </citation>
    <scope>NUCLEOTIDE SEQUENCE [LARGE SCALE GENOMIC DNA]</scope>
    <source>
        <strain evidence="2 3">DSM 19910</strain>
    </source>
</reference>
<comment type="caution">
    <text evidence="2">The sequence shown here is derived from an EMBL/GenBank/DDBJ whole genome shotgun (WGS) entry which is preliminary data.</text>
</comment>
<sequence>MSKNRFFFPLIAALISLSLGILIMAAAQITPFGNNNLLISDMGSQYIAFFSSLHHTLLTNSFQFYSFSQSLGANFFPTIAYYLISPFNFLFLLFPNAAVISKIVTIIIILKITAAAFSMTYFLERHFKQQQIMLAILGSIYSFCGFVALNYFNIMWLDTLIWLPLVINGLELLVSTGRTRNFFSWLFISILTNFYLGYMTCLFACFYFIYTLLEKSKPQQHFWHGNFSIIIKFLISEFLCALSAAFLLLPTALGMLQTAKGGSLKDFTLAPQFGLEFLSQLGVGASDYMSRLAHAPSIFSTTFVTLLTLCFFVHPQIKNSSKKNAAVLLIILLLSMLFRVSNSIWHLGQQPAGFPFRNSFFISFMLIIFAYQAWEKGLLDLDRRWKQLLPMLLASAIVLGYLGSYLTPWFLRHYFAQSFKGEELLPQSTSLTSVILSLIFILLTSFLIFWPKIIWRKSLLTSIIGFEIICNFLLAMQGTPFGNQTIYQKNFNLEAAQIKQLTQSSNELFRVNNSNSLINKAYRENYYNYNDPLLFNFYGIDFYSSTLNEATRKTLHSLGLFSKNVRRISSLGLTPVTELLFGIKYSLTFADKQPLIRTNNSFAGSGFIVSPAFATLQLKMQHKSSAIINQEKILQALKRSNEPYFKEVQIQTVKKAAIAPSSNSYKYTYIIKNSAAGPVYLDNAIGHNNYVTMRVNGRKLPFSSETKRHKYLRYIGNFPRQKKIQISFSTKKPNAKKYMHFYNLDQAKFQEVVNQARHQNFTPQISTSLGQTKISGSIKVTSQHSQMLYLAVPYDKGWQVQRNNKTITPQRALGSMMILKLKPGDNHLILSYHVPGLKLGLLISLSSFFLYVLLEFYWSSKPCHQYYPKKALFKD</sequence>
<evidence type="ECO:0000313" key="3">
    <source>
        <dbReference type="Proteomes" id="UP000051621"/>
    </source>
</evidence>
<feature type="transmembrane region" description="Helical" evidence="1">
    <location>
        <begin position="293"/>
        <end position="313"/>
    </location>
</feature>
<evidence type="ECO:0000313" key="2">
    <source>
        <dbReference type="EMBL" id="KRL01089.1"/>
    </source>
</evidence>
<name>A0A0R1M0G5_9LACO</name>
<dbReference type="EMBL" id="AZEF01000027">
    <property type="protein sequence ID" value="KRL01089.1"/>
    <property type="molecule type" value="Genomic_DNA"/>
</dbReference>
<keyword evidence="3" id="KW-1185">Reference proteome</keyword>
<dbReference type="STRING" id="1423731.FC81_GL001228"/>
<dbReference type="Proteomes" id="UP000051621">
    <property type="component" value="Unassembled WGS sequence"/>
</dbReference>
<organism evidence="2 3">
    <name type="scientific">Liquorilactobacillus capillatus DSM 19910</name>
    <dbReference type="NCBI Taxonomy" id="1423731"/>
    <lineage>
        <taxon>Bacteria</taxon>
        <taxon>Bacillati</taxon>
        <taxon>Bacillota</taxon>
        <taxon>Bacilli</taxon>
        <taxon>Lactobacillales</taxon>
        <taxon>Lactobacillaceae</taxon>
        <taxon>Liquorilactobacillus</taxon>
    </lineage>
</organism>
<dbReference type="PANTHER" id="PTHR38454">
    <property type="entry name" value="INTEGRAL MEMBRANE PROTEIN-RELATED"/>
    <property type="match status" value="1"/>
</dbReference>
<feature type="transmembrane region" description="Helical" evidence="1">
    <location>
        <begin position="325"/>
        <end position="348"/>
    </location>
</feature>
<feature type="transmembrane region" description="Helical" evidence="1">
    <location>
        <begin position="132"/>
        <end position="152"/>
    </location>
</feature>
<feature type="transmembrane region" description="Helical" evidence="1">
    <location>
        <begin position="103"/>
        <end position="123"/>
    </location>
</feature>
<feature type="transmembrane region" description="Helical" evidence="1">
    <location>
        <begin position="229"/>
        <end position="249"/>
    </location>
</feature>
<dbReference type="PATRIC" id="fig|1423731.3.peg.1261"/>
<dbReference type="OrthoDB" id="9815466at2"/>
<dbReference type="PANTHER" id="PTHR38454:SF1">
    <property type="entry name" value="INTEGRAL MEMBRANE PROTEIN"/>
    <property type="match status" value="1"/>
</dbReference>
<dbReference type="Pfam" id="PF09586">
    <property type="entry name" value="YfhO"/>
    <property type="match status" value="1"/>
</dbReference>
<feature type="transmembrane region" description="Helical" evidence="1">
    <location>
        <begin position="392"/>
        <end position="411"/>
    </location>
</feature>
<keyword evidence="1" id="KW-0812">Transmembrane</keyword>
<proteinExistence type="predicted"/>